<evidence type="ECO:0000259" key="3">
    <source>
        <dbReference type="PROSITE" id="PS50914"/>
    </source>
</evidence>
<feature type="domain" description="CBS" evidence="4">
    <location>
        <begin position="7"/>
        <end position="65"/>
    </location>
</feature>
<feature type="domain" description="CBS" evidence="4">
    <location>
        <begin position="94"/>
        <end position="150"/>
    </location>
</feature>
<dbReference type="PROSITE" id="PS50914">
    <property type="entry name" value="BON"/>
    <property type="match status" value="1"/>
</dbReference>
<dbReference type="PANTHER" id="PTHR43080">
    <property type="entry name" value="CBS DOMAIN-CONTAINING PROTEIN CBSX3, MITOCHONDRIAL"/>
    <property type="match status" value="1"/>
</dbReference>
<dbReference type="InterPro" id="IPR046342">
    <property type="entry name" value="CBS_dom_sf"/>
</dbReference>
<dbReference type="InterPro" id="IPR007055">
    <property type="entry name" value="BON_dom"/>
</dbReference>
<feature type="domain" description="BON" evidence="3">
    <location>
        <begin position="156"/>
        <end position="223"/>
    </location>
</feature>
<sequence length="245" mass="26773">MRAHQIMTRSVISVTPDTSIVEAANIMLKRHVSGLTVVDDTGKLVGVVSEGDFIRRSEIGTGRKRGRWLRFILGPGKSAGDFVHEHGRKVSEVMTASVVTITGDTALAEIVDLMERNNVKRLPVVRGEKVVGIVSRANLLQAVAGLAREVPDPTADDDHIRSRIIDIMEKNDWCPFGLNVIVRDGIVHLSGVITEERARQAAIVAAENVEGVKTVHDHLCWVDTMSGVYLNSPEDDELAAKLSEK</sequence>
<dbReference type="PIRSF" id="PIRSF036990">
    <property type="entry name" value="UCP036990_CBS_BON"/>
    <property type="match status" value="1"/>
</dbReference>
<evidence type="ECO:0000313" key="5">
    <source>
        <dbReference type="EMBL" id="RXH40102.1"/>
    </source>
</evidence>
<dbReference type="RefSeq" id="WP_128945030.1">
    <property type="nucleotide sequence ID" value="NZ_LBJM01000045.1"/>
</dbReference>
<dbReference type="SUPFAM" id="SSF54631">
    <property type="entry name" value="CBS-domain pair"/>
    <property type="match status" value="1"/>
</dbReference>
<organism evidence="5 6">
    <name type="scientific">Bradyrhizobium zhanjiangense</name>
    <dbReference type="NCBI Taxonomy" id="1325107"/>
    <lineage>
        <taxon>Bacteria</taxon>
        <taxon>Pseudomonadati</taxon>
        <taxon>Pseudomonadota</taxon>
        <taxon>Alphaproteobacteria</taxon>
        <taxon>Hyphomicrobiales</taxon>
        <taxon>Nitrobacteraceae</taxon>
        <taxon>Bradyrhizobium</taxon>
    </lineage>
</organism>
<name>A0A4Q0SLH6_9BRAD</name>
<evidence type="ECO:0000313" key="6">
    <source>
        <dbReference type="Proteomes" id="UP000290565"/>
    </source>
</evidence>
<dbReference type="InterPro" id="IPR051257">
    <property type="entry name" value="Diverse_CBS-Domain"/>
</dbReference>
<dbReference type="CDD" id="cd04586">
    <property type="entry name" value="CBS_pair_BON_assoc"/>
    <property type="match status" value="1"/>
</dbReference>
<dbReference type="AlphaFoldDB" id="A0A4Q0SLH6"/>
<dbReference type="Proteomes" id="UP000290565">
    <property type="component" value="Unassembled WGS sequence"/>
</dbReference>
<dbReference type="Pfam" id="PF00571">
    <property type="entry name" value="CBS"/>
    <property type="match status" value="2"/>
</dbReference>
<reference evidence="5 6" key="1">
    <citation type="submission" date="2015-04" db="EMBL/GenBank/DDBJ databases">
        <title>Comparative genomics of rhizobia nodulating Arachis hypogaea in China.</title>
        <authorList>
            <person name="Li Y."/>
        </authorList>
    </citation>
    <scope>NUCLEOTIDE SEQUENCE [LARGE SCALE GENOMIC DNA]</scope>
    <source>
        <strain evidence="5 6">CCBAU 51787</strain>
    </source>
</reference>
<comment type="caution">
    <text evidence="5">The sequence shown here is derived from an EMBL/GenBank/DDBJ whole genome shotgun (WGS) entry which is preliminary data.</text>
</comment>
<evidence type="ECO:0008006" key="7">
    <source>
        <dbReference type="Google" id="ProtNLM"/>
    </source>
</evidence>
<gene>
    <name evidence="5" type="ORF">XH94_15290</name>
</gene>
<proteinExistence type="predicted"/>
<dbReference type="PANTHER" id="PTHR43080:SF26">
    <property type="entry name" value="REGULATORY PROTEIN"/>
    <property type="match status" value="1"/>
</dbReference>
<dbReference type="InterPro" id="IPR017080">
    <property type="entry name" value="UCP036990_CBS_BON"/>
</dbReference>
<dbReference type="InterPro" id="IPR000644">
    <property type="entry name" value="CBS_dom"/>
</dbReference>
<evidence type="ECO:0000259" key="4">
    <source>
        <dbReference type="PROSITE" id="PS51371"/>
    </source>
</evidence>
<dbReference type="SMART" id="SM00116">
    <property type="entry name" value="CBS"/>
    <property type="match status" value="2"/>
</dbReference>
<protein>
    <recommendedName>
        <fullName evidence="7">CBS domain-containing protein</fullName>
    </recommendedName>
</protein>
<dbReference type="Pfam" id="PF04972">
    <property type="entry name" value="BON"/>
    <property type="match status" value="1"/>
</dbReference>
<evidence type="ECO:0000256" key="2">
    <source>
        <dbReference type="PROSITE-ProRule" id="PRU00703"/>
    </source>
</evidence>
<dbReference type="Gene3D" id="3.30.1340.30">
    <property type="match status" value="1"/>
</dbReference>
<keyword evidence="1 2" id="KW-0129">CBS domain</keyword>
<dbReference type="EMBL" id="LBJM01000045">
    <property type="protein sequence ID" value="RXH40102.1"/>
    <property type="molecule type" value="Genomic_DNA"/>
</dbReference>
<dbReference type="PROSITE" id="PS51371">
    <property type="entry name" value="CBS"/>
    <property type="match status" value="2"/>
</dbReference>
<accession>A0A4Q0SLH6</accession>
<dbReference type="Gene3D" id="3.10.580.10">
    <property type="entry name" value="CBS-domain"/>
    <property type="match status" value="1"/>
</dbReference>
<evidence type="ECO:0000256" key="1">
    <source>
        <dbReference type="ARBA" id="ARBA00023122"/>
    </source>
</evidence>